<reference evidence="3" key="2">
    <citation type="submission" date="2025-08" db="UniProtKB">
        <authorList>
            <consortium name="RefSeq"/>
        </authorList>
    </citation>
    <scope>IDENTIFICATION</scope>
    <source>
        <tissue evidence="3">Leaf</tissue>
    </source>
</reference>
<gene>
    <name evidence="3" type="primary">LOC110792098</name>
</gene>
<sequence>MKKLYRKGQVHPSPPPQPPSPPPSSDQFSLSYLPAAILTLALSLSSQDQQVLAYLLSCSCSSSSSSPFDFDPSKSSSKKQSIHLLQQHPSSFTCYCFSCYTNYWALWDSSPNRQLIHEIIDAFEDNLMSQRKMKKKKNKQGGLTRREKRKNNNNKGSLDTNSIISDTNQKVNDDINHANGLDGSGLVNTEVARVDSVEEEEEEGETGEVKQGSVRKIVSFIGERIWGSVWG</sequence>
<feature type="compositionally biased region" description="Polar residues" evidence="1">
    <location>
        <begin position="156"/>
        <end position="165"/>
    </location>
</feature>
<accession>A0A9R0INX2</accession>
<evidence type="ECO:0000313" key="2">
    <source>
        <dbReference type="Proteomes" id="UP000813463"/>
    </source>
</evidence>
<organism evidence="2 3">
    <name type="scientific">Spinacia oleracea</name>
    <name type="common">Spinach</name>
    <dbReference type="NCBI Taxonomy" id="3562"/>
    <lineage>
        <taxon>Eukaryota</taxon>
        <taxon>Viridiplantae</taxon>
        <taxon>Streptophyta</taxon>
        <taxon>Embryophyta</taxon>
        <taxon>Tracheophyta</taxon>
        <taxon>Spermatophyta</taxon>
        <taxon>Magnoliopsida</taxon>
        <taxon>eudicotyledons</taxon>
        <taxon>Gunneridae</taxon>
        <taxon>Pentapetalae</taxon>
        <taxon>Caryophyllales</taxon>
        <taxon>Chenopodiaceae</taxon>
        <taxon>Chenopodioideae</taxon>
        <taxon>Anserineae</taxon>
        <taxon>Spinacia</taxon>
    </lineage>
</organism>
<dbReference type="AlphaFoldDB" id="A0A9R0INX2"/>
<feature type="region of interest" description="Disordered" evidence="1">
    <location>
        <begin position="130"/>
        <end position="165"/>
    </location>
</feature>
<dbReference type="PANTHER" id="PTHR31903:SF6">
    <property type="entry name" value="F12F1.11-RELATED"/>
    <property type="match status" value="1"/>
</dbReference>
<reference evidence="2" key="1">
    <citation type="journal article" date="2021" name="Nat. Commun.">
        <title>Genomic analyses provide insights into spinach domestication and the genetic basis of agronomic traits.</title>
        <authorList>
            <person name="Cai X."/>
            <person name="Sun X."/>
            <person name="Xu C."/>
            <person name="Sun H."/>
            <person name="Wang X."/>
            <person name="Ge C."/>
            <person name="Zhang Z."/>
            <person name="Wang Q."/>
            <person name="Fei Z."/>
            <person name="Jiao C."/>
            <person name="Wang Q."/>
        </authorList>
    </citation>
    <scope>NUCLEOTIDE SEQUENCE [LARGE SCALE GENOMIC DNA]</scope>
    <source>
        <strain evidence="2">cv. Varoflay</strain>
    </source>
</reference>
<dbReference type="GeneID" id="110792098"/>
<dbReference type="PANTHER" id="PTHR31903">
    <property type="entry name" value="F12F1.11-RELATED"/>
    <property type="match status" value="1"/>
</dbReference>
<feature type="region of interest" description="Disordered" evidence="1">
    <location>
        <begin position="1"/>
        <end position="27"/>
    </location>
</feature>
<keyword evidence="2" id="KW-1185">Reference proteome</keyword>
<dbReference type="KEGG" id="soe:110792098"/>
<evidence type="ECO:0000313" key="3">
    <source>
        <dbReference type="RefSeq" id="XP_021852601.2"/>
    </source>
</evidence>
<dbReference type="Proteomes" id="UP000813463">
    <property type="component" value="Chromosome 5"/>
</dbReference>
<proteinExistence type="predicted"/>
<protein>
    <submittedName>
        <fullName evidence="3">Uncharacterized protein</fullName>
    </submittedName>
</protein>
<feature type="compositionally biased region" description="Pro residues" evidence="1">
    <location>
        <begin position="12"/>
        <end position="24"/>
    </location>
</feature>
<name>A0A9R0INX2_SPIOL</name>
<dbReference type="RefSeq" id="XP_021852601.2">
    <property type="nucleotide sequence ID" value="XM_021996909.2"/>
</dbReference>
<evidence type="ECO:0000256" key="1">
    <source>
        <dbReference type="SAM" id="MobiDB-lite"/>
    </source>
</evidence>